<comment type="caution">
    <text evidence="7">Lacks conserved residue(s) required for the propagation of feature annotation.</text>
</comment>
<dbReference type="NCBIfam" id="NF003467">
    <property type="entry name" value="PRK05092.1"/>
    <property type="match status" value="1"/>
</dbReference>
<keyword evidence="2 7" id="KW-0548">Nucleotidyltransferase</keyword>
<dbReference type="SUPFAM" id="SSF81891">
    <property type="entry name" value="Poly A polymerase C-terminal region-like"/>
    <property type="match status" value="1"/>
</dbReference>
<reference evidence="10" key="2">
    <citation type="submission" date="2023-01" db="EMBL/GenBank/DDBJ databases">
        <authorList>
            <person name="Sun Q."/>
            <person name="Evtushenko L."/>
        </authorList>
    </citation>
    <scope>NUCLEOTIDE SEQUENCE</scope>
    <source>
        <strain evidence="10">VKM B-1513</strain>
    </source>
</reference>
<accession>A0A9W6IQE3</accession>
<dbReference type="InterPro" id="IPR043519">
    <property type="entry name" value="NT_sf"/>
</dbReference>
<comment type="similarity">
    <text evidence="7">Belongs to the GlnD family.</text>
</comment>
<dbReference type="PROSITE" id="PS51831">
    <property type="entry name" value="HD"/>
    <property type="match status" value="1"/>
</dbReference>
<dbReference type="SUPFAM" id="SSF55021">
    <property type="entry name" value="ACT-like"/>
    <property type="match status" value="2"/>
</dbReference>
<keyword evidence="1 7" id="KW-0808">Transferase</keyword>
<dbReference type="EC" id="3.1.4.-" evidence="7"/>
<dbReference type="PIRSF" id="PIRSF006288">
    <property type="entry name" value="PII_uridyltransf"/>
    <property type="match status" value="1"/>
</dbReference>
<dbReference type="Pfam" id="PF08335">
    <property type="entry name" value="GlnD_UR_UTase"/>
    <property type="match status" value="1"/>
</dbReference>
<protein>
    <recommendedName>
        <fullName evidence="7">Bifunctional uridylyltransferase/uridylyl-removing enzyme</fullName>
        <shortName evidence="7">UTase/UR</shortName>
    </recommendedName>
    <alternativeName>
        <fullName evidence="7">Bifunctional [protein-PII] modification enzyme</fullName>
    </alternativeName>
    <alternativeName>
        <fullName evidence="7">Bifunctional nitrogen sensor protein</fullName>
    </alternativeName>
    <domain>
        <recommendedName>
            <fullName evidence="7">[Protein-PII] uridylyltransferase</fullName>
            <shortName evidence="7">PII uridylyltransferase</shortName>
            <shortName evidence="7">UTase</shortName>
            <ecNumber evidence="7">2.7.7.59</ecNumber>
        </recommendedName>
    </domain>
    <domain>
        <recommendedName>
            <fullName evidence="7">[Protein-PII]-UMP uridylyl-removing enzyme</fullName>
            <shortName evidence="7">UR</shortName>
            <ecNumber evidence="7">3.1.4.-</ecNumber>
        </recommendedName>
    </domain>
</protein>
<evidence type="ECO:0000256" key="3">
    <source>
        <dbReference type="ARBA" id="ARBA00022737"/>
    </source>
</evidence>
<evidence type="ECO:0000256" key="7">
    <source>
        <dbReference type="HAMAP-Rule" id="MF_00277"/>
    </source>
</evidence>
<keyword evidence="11" id="KW-1185">Reference proteome</keyword>
<keyword evidence="3" id="KW-0677">Repeat</keyword>
<comment type="catalytic activity">
    <reaction evidence="7">
        <text>[protein-PII]-uridylyl-L-tyrosine + H2O = [protein-PII]-L-tyrosine + UMP + H(+)</text>
        <dbReference type="Rhea" id="RHEA:48600"/>
        <dbReference type="Rhea" id="RHEA-COMP:12147"/>
        <dbReference type="Rhea" id="RHEA-COMP:12148"/>
        <dbReference type="ChEBI" id="CHEBI:15377"/>
        <dbReference type="ChEBI" id="CHEBI:15378"/>
        <dbReference type="ChEBI" id="CHEBI:46858"/>
        <dbReference type="ChEBI" id="CHEBI:57865"/>
        <dbReference type="ChEBI" id="CHEBI:90602"/>
    </reaction>
</comment>
<dbReference type="SMART" id="SM00471">
    <property type="entry name" value="HDc"/>
    <property type="match status" value="1"/>
</dbReference>
<dbReference type="CDD" id="cd04899">
    <property type="entry name" value="ACT_ACR-UUR-like_2"/>
    <property type="match status" value="1"/>
</dbReference>
<evidence type="ECO:0000256" key="4">
    <source>
        <dbReference type="ARBA" id="ARBA00022801"/>
    </source>
</evidence>
<evidence type="ECO:0000256" key="6">
    <source>
        <dbReference type="ARBA" id="ARBA00023268"/>
    </source>
</evidence>
<comment type="activity regulation">
    <text evidence="7">Uridylyltransferase (UTase) activity is inhibited by glutamine, while glutamine activates uridylyl-removing (UR) activity.</text>
</comment>
<keyword evidence="5 7" id="KW-0460">Magnesium</keyword>
<gene>
    <name evidence="7 10" type="primary">glnD</name>
    <name evidence="10" type="ORF">GCM10017621_31520</name>
</gene>
<evidence type="ECO:0000259" key="8">
    <source>
        <dbReference type="PROSITE" id="PS51671"/>
    </source>
</evidence>
<dbReference type="EMBL" id="BSFE01000012">
    <property type="protein sequence ID" value="GLK53644.1"/>
    <property type="molecule type" value="Genomic_DNA"/>
</dbReference>
<comment type="caution">
    <text evidence="10">The sequence shown here is derived from an EMBL/GenBank/DDBJ whole genome shotgun (WGS) entry which is preliminary data.</text>
</comment>
<dbReference type="HAMAP" id="MF_00277">
    <property type="entry name" value="PII_uridylyl_transf"/>
    <property type="match status" value="1"/>
</dbReference>
<dbReference type="SUPFAM" id="SSF81301">
    <property type="entry name" value="Nucleotidyltransferase"/>
    <property type="match status" value="1"/>
</dbReference>
<reference evidence="10" key="1">
    <citation type="journal article" date="2014" name="Int. J. Syst. Evol. Microbiol.">
        <title>Complete genome sequence of Corynebacterium casei LMG S-19264T (=DSM 44701T), isolated from a smear-ripened cheese.</title>
        <authorList>
            <consortium name="US DOE Joint Genome Institute (JGI-PGF)"/>
            <person name="Walter F."/>
            <person name="Albersmeier A."/>
            <person name="Kalinowski J."/>
            <person name="Ruckert C."/>
        </authorList>
    </citation>
    <scope>NUCLEOTIDE SEQUENCE</scope>
    <source>
        <strain evidence="10">VKM B-1513</strain>
    </source>
</reference>
<sequence>MTRSALPASLDALKLRAQLAAATAQSGWTSPAARSAGLAHVRSALDGFREQAFARLSGAGGGAAAAQVLSDGMSVCLHALFDSMAAGDPDGAAGIALCAQGGFGAGELAPSSDVDLLLVKPEGERPETDEFLQQFLYALWDLKIDVGGGACRTIDQTLDLTREDASERTALLSLRHLAGDETATQSLAQRFREEIVAGDLQGFVEAKLRERDARIEKAGRSRYTVEPNLKSGKGGLRDLQLMRWLAQFLYGADAFERWVGTRLLSVEDVSRYVAADDFLWTVRFHLHDLAGGKDERLTFDLQPEIAARMGYEDSETESAVERFMRRYFRTAMAVGSLTRLVCAKLEADAWKAKPKGLARFLPPGMDREEGADVGEFIIREGRLDFAHGTQIREDPVRLLRFFHMAASRRLDLHPEAVARIGRTLYLIDDEFRRDPRAARAFFAVLLDSPAPMAVLRMMTEAGVLGRYIPEFGDIVARTQFNMYHRYTVDEHTLQALGLLREIEDGLHPLDHPLSTRIAPLIQNRRALHLAILLHDTGKGAGDQCIEGALRALTACERLGLGHDDTELVAWLIRSHLLMSDTAQRRDLSDPRTVADFAAAVGSVERLRLLTVLTVVDIRAVGPGVWNGWKGQLIRELYTATEAVLLSDGDAMASARRSLSDRARAEREAVLPRLERLNPEFAAWWMAELNDAYWVSFGREDRYRHAAFVRRAFEAGETTAAGVRVDRRRAATEVMIWSPDRTRIFADIVAAFAEMGADVVGATINTTASGQVFDIFYIQDAAGQPYGQQDERQRQALVAYLREVATGELTVRRRKSMPLQRRDAAFRVTPSVTISNEIAENATVIEASGRDRPGLLADLADVLADEGLALNSAQIDGYGERATDVFYVSHGQAKLEDAEVIERVEKGLMAVLSESETAADEKAAQRGIARARASVLR</sequence>
<dbReference type="InterPro" id="IPR002912">
    <property type="entry name" value="ACT_dom"/>
</dbReference>
<comment type="domain">
    <text evidence="7">Has four distinct domains: an N-terminal nucleotidyltransferase (NT) domain responsible for UTase activity, a central HD domain that encodes UR activity, and two C-terminal ACT domains that seem to have a role in glutamine sensing.</text>
</comment>
<evidence type="ECO:0000313" key="10">
    <source>
        <dbReference type="EMBL" id="GLK53644.1"/>
    </source>
</evidence>
<keyword evidence="4 7" id="KW-0378">Hydrolase</keyword>
<dbReference type="NCBIfam" id="TIGR01693">
    <property type="entry name" value="UTase_glnD"/>
    <property type="match status" value="1"/>
</dbReference>
<dbReference type="InterPro" id="IPR045865">
    <property type="entry name" value="ACT-like_dom_sf"/>
</dbReference>
<dbReference type="InterPro" id="IPR013546">
    <property type="entry name" value="PII_UdlTrfase/GS_AdlTrfase"/>
</dbReference>
<feature type="domain" description="HD" evidence="9">
    <location>
        <begin position="488"/>
        <end position="609"/>
    </location>
</feature>
<dbReference type="PROSITE" id="PS51671">
    <property type="entry name" value="ACT"/>
    <property type="match status" value="2"/>
</dbReference>
<proteinExistence type="inferred from homology"/>
<evidence type="ECO:0000256" key="2">
    <source>
        <dbReference type="ARBA" id="ARBA00022695"/>
    </source>
</evidence>
<dbReference type="Gene3D" id="3.30.460.10">
    <property type="entry name" value="Beta Polymerase, domain 2"/>
    <property type="match status" value="1"/>
</dbReference>
<dbReference type="AlphaFoldDB" id="A0A9W6IQE3"/>
<keyword evidence="6 7" id="KW-0511">Multifunctional enzyme</keyword>
<evidence type="ECO:0000256" key="1">
    <source>
        <dbReference type="ARBA" id="ARBA00022679"/>
    </source>
</evidence>
<dbReference type="EC" id="2.7.7.59" evidence="7"/>
<dbReference type="GO" id="GO:0008081">
    <property type="term" value="F:phosphoric diester hydrolase activity"/>
    <property type="evidence" value="ECO:0007669"/>
    <property type="project" value="UniProtKB-UniRule"/>
</dbReference>
<feature type="region of interest" description="Uridylyltransferase" evidence="7">
    <location>
        <begin position="1"/>
        <end position="363"/>
    </location>
</feature>
<dbReference type="InterPro" id="IPR010043">
    <property type="entry name" value="UTase/UR"/>
</dbReference>
<dbReference type="CDD" id="cd04900">
    <property type="entry name" value="ACT_UUR-like_1"/>
    <property type="match status" value="1"/>
</dbReference>
<feature type="domain" description="ACT" evidence="8">
    <location>
        <begin position="843"/>
        <end position="921"/>
    </location>
</feature>
<dbReference type="GO" id="GO:0006808">
    <property type="term" value="P:regulation of nitrogen utilization"/>
    <property type="evidence" value="ECO:0007669"/>
    <property type="project" value="UniProtKB-UniRule"/>
</dbReference>
<evidence type="ECO:0000259" key="9">
    <source>
        <dbReference type="PROSITE" id="PS51831"/>
    </source>
</evidence>
<dbReference type="Gene3D" id="1.10.3090.10">
    <property type="entry name" value="cca-adding enzyme, domain 2"/>
    <property type="match status" value="1"/>
</dbReference>
<feature type="domain" description="ACT" evidence="8">
    <location>
        <begin position="732"/>
        <end position="815"/>
    </location>
</feature>
<dbReference type="RefSeq" id="WP_271187985.1">
    <property type="nucleotide sequence ID" value="NZ_BSFE01000012.1"/>
</dbReference>
<dbReference type="Pfam" id="PF01966">
    <property type="entry name" value="HD"/>
    <property type="match status" value="1"/>
</dbReference>
<evidence type="ECO:0000256" key="5">
    <source>
        <dbReference type="ARBA" id="ARBA00022842"/>
    </source>
</evidence>
<dbReference type="GO" id="GO:0008773">
    <property type="term" value="F:[protein-PII] uridylyltransferase activity"/>
    <property type="evidence" value="ECO:0007669"/>
    <property type="project" value="UniProtKB-UniRule"/>
</dbReference>
<dbReference type="PANTHER" id="PTHR47320">
    <property type="entry name" value="BIFUNCTIONAL URIDYLYLTRANSFERASE/URIDYLYL-REMOVING ENZYME"/>
    <property type="match status" value="1"/>
</dbReference>
<dbReference type="InterPro" id="IPR003607">
    <property type="entry name" value="HD/PDEase_dom"/>
</dbReference>
<dbReference type="Proteomes" id="UP001143486">
    <property type="component" value="Unassembled WGS sequence"/>
</dbReference>
<dbReference type="SUPFAM" id="SSF81593">
    <property type="entry name" value="Nucleotidyltransferase substrate binding subunit/domain"/>
    <property type="match status" value="1"/>
</dbReference>
<organism evidence="10 11">
    <name type="scientific">Maricaulis virginensis</name>
    <dbReference type="NCBI Taxonomy" id="144022"/>
    <lineage>
        <taxon>Bacteria</taxon>
        <taxon>Pseudomonadati</taxon>
        <taxon>Pseudomonadota</taxon>
        <taxon>Alphaproteobacteria</taxon>
        <taxon>Maricaulales</taxon>
        <taxon>Maricaulaceae</taxon>
        <taxon>Maricaulis</taxon>
    </lineage>
</organism>
<dbReference type="InterPro" id="IPR006674">
    <property type="entry name" value="HD_domain"/>
</dbReference>
<evidence type="ECO:0000313" key="11">
    <source>
        <dbReference type="Proteomes" id="UP001143486"/>
    </source>
</evidence>
<comment type="catalytic activity">
    <reaction evidence="7">
        <text>[protein-PII]-L-tyrosine + UTP = [protein-PII]-uridylyl-L-tyrosine + diphosphate</text>
        <dbReference type="Rhea" id="RHEA:13673"/>
        <dbReference type="Rhea" id="RHEA-COMP:12147"/>
        <dbReference type="Rhea" id="RHEA-COMP:12148"/>
        <dbReference type="ChEBI" id="CHEBI:33019"/>
        <dbReference type="ChEBI" id="CHEBI:46398"/>
        <dbReference type="ChEBI" id="CHEBI:46858"/>
        <dbReference type="ChEBI" id="CHEBI:90602"/>
        <dbReference type="EC" id="2.7.7.59"/>
    </reaction>
</comment>
<dbReference type="PANTHER" id="PTHR47320:SF1">
    <property type="entry name" value="BIFUNCTIONAL URIDYLYLTRANSFERASE_URIDYLYL-REMOVING ENZYME"/>
    <property type="match status" value="1"/>
</dbReference>
<comment type="function">
    <text evidence="7">Modifies, by uridylylation and deuridylylation, the PII regulatory proteins (GlnB and homologs), in response to the nitrogen status of the cell that GlnD senses through the glutamine level. Under low glutamine levels, catalyzes the conversion of the PII proteins and UTP to PII-UMP and PPi, while under higher glutamine levels, GlnD hydrolyzes PII-UMP to PII and UMP (deuridylylation). Thus, controls uridylylation state and activity of the PII proteins, and plays an important role in the regulation of nitrogen metabolism.</text>
</comment>
<dbReference type="Gene3D" id="3.30.70.260">
    <property type="match status" value="1"/>
</dbReference>
<name>A0A9W6IQE3_9PROT</name>
<comment type="cofactor">
    <cofactor evidence="7">
        <name>Mg(2+)</name>
        <dbReference type="ChEBI" id="CHEBI:18420"/>
    </cofactor>
</comment>